<comment type="caution">
    <text evidence="2">The sequence shown here is derived from an EMBL/GenBank/DDBJ whole genome shotgun (WGS) entry which is preliminary data.</text>
</comment>
<accession>A0ABW3JPQ4</accession>
<dbReference type="Pfam" id="PF13174">
    <property type="entry name" value="TPR_6"/>
    <property type="match status" value="2"/>
</dbReference>
<organism evidence="2 3">
    <name type="scientific">Tenacibaculum geojense</name>
    <dbReference type="NCBI Taxonomy" id="915352"/>
    <lineage>
        <taxon>Bacteria</taxon>
        <taxon>Pseudomonadati</taxon>
        <taxon>Bacteroidota</taxon>
        <taxon>Flavobacteriia</taxon>
        <taxon>Flavobacteriales</taxon>
        <taxon>Flavobacteriaceae</taxon>
        <taxon>Tenacibaculum</taxon>
    </lineage>
</organism>
<dbReference type="SMART" id="SM00028">
    <property type="entry name" value="TPR"/>
    <property type="match status" value="2"/>
</dbReference>
<keyword evidence="1" id="KW-0472">Membrane</keyword>
<keyword evidence="3" id="KW-1185">Reference proteome</keyword>
<dbReference type="InterPro" id="IPR011990">
    <property type="entry name" value="TPR-like_helical_dom_sf"/>
</dbReference>
<evidence type="ECO:0000313" key="2">
    <source>
        <dbReference type="EMBL" id="MFD0992329.1"/>
    </source>
</evidence>
<evidence type="ECO:0000256" key="1">
    <source>
        <dbReference type="SAM" id="Phobius"/>
    </source>
</evidence>
<dbReference type="EMBL" id="JBHTJR010000022">
    <property type="protein sequence ID" value="MFD0992329.1"/>
    <property type="molecule type" value="Genomic_DNA"/>
</dbReference>
<dbReference type="SUPFAM" id="SSF48452">
    <property type="entry name" value="TPR-like"/>
    <property type="match status" value="1"/>
</dbReference>
<dbReference type="InterPro" id="IPR019734">
    <property type="entry name" value="TPR_rpt"/>
</dbReference>
<keyword evidence="1" id="KW-0812">Transmembrane</keyword>
<dbReference type="Gene3D" id="1.25.40.10">
    <property type="entry name" value="Tetratricopeptide repeat domain"/>
    <property type="match status" value="1"/>
</dbReference>
<sequence length="262" mass="29020">MATYKKRGYKPKKEKVVEETIEETFDESQSTTAEVFNTLDETANKSEEWIEKNSKPLFYGLVGVAALILVFLAYTKFVSEPTEIEASNELAHPRALFDKAITAAGAEADSLYTLSIEGGVDGKYGFVDIADAYSGTKAGNLANYYAGVSYLNMKQYKKAVKYLDKFDSDDELLGPAALGAMGDAFADVNQLEDALDSYIKAANKKDNDFTSPLFLFKAGQTAMLLKNYSKAEELFTKIKEKYPTTTQGRDIEKYINSAKYAQ</sequence>
<keyword evidence="1" id="KW-1133">Transmembrane helix</keyword>
<dbReference type="RefSeq" id="WP_386105505.1">
    <property type="nucleotide sequence ID" value="NZ_JBHTJR010000022.1"/>
</dbReference>
<proteinExistence type="predicted"/>
<name>A0ABW3JPQ4_9FLAO</name>
<evidence type="ECO:0000313" key="3">
    <source>
        <dbReference type="Proteomes" id="UP001597062"/>
    </source>
</evidence>
<dbReference type="Proteomes" id="UP001597062">
    <property type="component" value="Unassembled WGS sequence"/>
</dbReference>
<protein>
    <submittedName>
        <fullName evidence="2">Tol-pal system YbgF family protein</fullName>
    </submittedName>
</protein>
<gene>
    <name evidence="2" type="ORF">ACFQ1U_03845</name>
</gene>
<reference evidence="3" key="1">
    <citation type="journal article" date="2019" name="Int. J. Syst. Evol. Microbiol.">
        <title>The Global Catalogue of Microorganisms (GCM) 10K type strain sequencing project: providing services to taxonomists for standard genome sequencing and annotation.</title>
        <authorList>
            <consortium name="The Broad Institute Genomics Platform"/>
            <consortium name="The Broad Institute Genome Sequencing Center for Infectious Disease"/>
            <person name="Wu L."/>
            <person name="Ma J."/>
        </authorList>
    </citation>
    <scope>NUCLEOTIDE SEQUENCE [LARGE SCALE GENOMIC DNA]</scope>
    <source>
        <strain evidence="3">CCUG 60527</strain>
    </source>
</reference>
<feature type="transmembrane region" description="Helical" evidence="1">
    <location>
        <begin position="57"/>
        <end position="74"/>
    </location>
</feature>